<dbReference type="Proteomes" id="UP000177798">
    <property type="component" value="Chromosome 1"/>
</dbReference>
<evidence type="ECO:0000313" key="1">
    <source>
        <dbReference type="EMBL" id="APA05527.1"/>
    </source>
</evidence>
<dbReference type="OrthoDB" id="3233595at2759"/>
<protein>
    <submittedName>
        <fullName evidence="1">Uncharacterized protein</fullName>
    </submittedName>
</protein>
<dbReference type="Gene3D" id="3.40.50.720">
    <property type="entry name" value="NAD(P)-binding Rossmann-like Domain"/>
    <property type="match status" value="1"/>
</dbReference>
<name>A0A1D9PS56_SCLS1</name>
<gene>
    <name evidence="1" type="ORF">sscle_01g002970</name>
</gene>
<dbReference type="Gene3D" id="3.90.180.10">
    <property type="entry name" value="Medium-chain alcohol dehydrogenases, catalytic domain"/>
    <property type="match status" value="1"/>
</dbReference>
<dbReference type="VEuPathDB" id="FungiDB:sscle_01g002970"/>
<reference evidence="2" key="1">
    <citation type="journal article" date="2017" name="Genome Biol. Evol.">
        <title>The complete genome sequence of the phytopathogenic fungus Sclerotinia sclerotiorum reveals insights into the genome architecture of broad host range pathogens.</title>
        <authorList>
            <person name="Derbyshire M."/>
            <person name="Denton-Giles M."/>
            <person name="Hegedus D."/>
            <person name="Seifbarghy S."/>
            <person name="Rollins J."/>
            <person name="van Kan J."/>
            <person name="Seidl M.F."/>
            <person name="Faino L."/>
            <person name="Mbengue M."/>
            <person name="Navaud O."/>
            <person name="Raffaele S."/>
            <person name="Hammond-Kosack K."/>
            <person name="Heard S."/>
            <person name="Oliver R."/>
        </authorList>
    </citation>
    <scope>NUCLEOTIDE SEQUENCE [LARGE SCALE GENOMIC DNA]</scope>
    <source>
        <strain evidence="2">ATCC 18683 / 1980 / Ss-1</strain>
    </source>
</reference>
<organism evidence="1 2">
    <name type="scientific">Sclerotinia sclerotiorum (strain ATCC 18683 / 1980 / Ss-1)</name>
    <name type="common">White mold</name>
    <name type="synonym">Whetzelinia sclerotiorum</name>
    <dbReference type="NCBI Taxonomy" id="665079"/>
    <lineage>
        <taxon>Eukaryota</taxon>
        <taxon>Fungi</taxon>
        <taxon>Dikarya</taxon>
        <taxon>Ascomycota</taxon>
        <taxon>Pezizomycotina</taxon>
        <taxon>Leotiomycetes</taxon>
        <taxon>Helotiales</taxon>
        <taxon>Sclerotiniaceae</taxon>
        <taxon>Sclerotinia</taxon>
    </lineage>
</organism>
<accession>A0A1D9PS56</accession>
<proteinExistence type="predicted"/>
<evidence type="ECO:0000313" key="2">
    <source>
        <dbReference type="Proteomes" id="UP000177798"/>
    </source>
</evidence>
<sequence>MLSSNASTPWNLRKYAVAPMHDVMRLPDGIRFEEPTAIPLAATTEMLYFFRRQYLPPAWSRCSDHSLLPLIVYEASSLLVRSQILARASNIHPIVAIAGSSPSHLESLLDPSSYDKLIDYRSGTEQWSKLPN</sequence>
<dbReference type="AlphaFoldDB" id="A0A1D9PS56"/>
<dbReference type="EMBL" id="CP017814">
    <property type="protein sequence ID" value="APA05527.1"/>
    <property type="molecule type" value="Genomic_DNA"/>
</dbReference>